<dbReference type="OrthoDB" id="2402282at2759"/>
<proteinExistence type="predicted"/>
<evidence type="ECO:0000313" key="3">
    <source>
        <dbReference type="Proteomes" id="UP000439903"/>
    </source>
</evidence>
<dbReference type="AlphaFoldDB" id="A0A8H3XK41"/>
<feature type="domain" description="Helicase Sen1 N-terminal" evidence="1">
    <location>
        <begin position="411"/>
        <end position="665"/>
    </location>
</feature>
<name>A0A8H3XK41_GIGMA</name>
<dbReference type="EMBL" id="WTPW01000913">
    <property type="protein sequence ID" value="KAF0469723.1"/>
    <property type="molecule type" value="Genomic_DNA"/>
</dbReference>
<dbReference type="Proteomes" id="UP000439903">
    <property type="component" value="Unassembled WGS sequence"/>
</dbReference>
<protein>
    <submittedName>
        <fullName evidence="2">P-loop containing nucleoside triphosphate hydrolase protein</fullName>
    </submittedName>
</protein>
<comment type="caution">
    <text evidence="2">The sequence shown here is derived from an EMBL/GenBank/DDBJ whole genome shotgun (WGS) entry which is preliminary data.</text>
</comment>
<dbReference type="InterPro" id="IPR024481">
    <property type="entry name" value="Helicase_Sen1_N"/>
</dbReference>
<sequence>MDSLNGFRSNEETPSDQYNRVIELLQRKQESPHVKLCTMQFLEEALHYVINCHRENPSRHLFCTSELTAITIEMLPLFAIPNPELMIIQFRQIIEEELRQCFLCVKVFHAEQKQLYQRYVKVYTNEKENADKFFTNLKKWIKSRVLGELEMIKQNLEQVDPLQLIRLENFPNSAVTTTAFLEVLLDPMLLISLNNLFVEILLHFKADESFKLTCYYLPGIFVVALHEKAEVRNWARLSLQRMTKPLDMKEFQSCNFTSSIQAILQKLKGLDNTPDKASIQFILTKDLAEAWKGVKFILSVMDQNTILKSFFERDLNIILILCDFLQSFSNIKEPIFIEILGCLEILLDKFGIQFWYSISYPPIPFFQSLFTARSSIRTNSSSSKKLDGIFIKFLLKLRQIIPNRDIKPLDETASEETIMMTILAENQNVMEDIYIECHSSSYLVNNSRLNLQLRGLLWTNVIIDMFEGLILFDEYYAENNVRLLKCIHKIILMDTIETGRHLDKDLLAFFNDSLMKLQKLMNRFLKKLYEKDSRIIASVLPIHEISSSMVHFLFSTNGSFMIECLTLLKKLYPMNTYAEWVQQCTTPIIEGILDILNTFVKWTDIRCDTFKLAGSIQQVLLNVFSSPIFGDKGISKNHSLSQDIILLIFRYWKGLWHAFTHVFKKYDDLVFATVHREVITQISSYAEFAIAILKQHSNPVFSTIDPEDLTHPCYQTLKYIIGLLECNNRDLIKRLLQLTCDILYVLTKYKLTIENTLYVKLMRVSNESESHLNGEERNDLHTALSKHVSNEHLIGSMCEDNESSYMDTSSSSNHFTEPIKEYKKSIKHGNEKKKKVYKKVRFA</sequence>
<reference evidence="2 3" key="1">
    <citation type="journal article" date="2019" name="Environ. Microbiol.">
        <title>At the nexus of three kingdoms: the genome of the mycorrhizal fungus Gigaspora margarita provides insights into plant, endobacterial and fungal interactions.</title>
        <authorList>
            <person name="Venice F."/>
            <person name="Ghignone S."/>
            <person name="Salvioli di Fossalunga A."/>
            <person name="Amselem J."/>
            <person name="Novero M."/>
            <person name="Xianan X."/>
            <person name="Sedzielewska Toro K."/>
            <person name="Morin E."/>
            <person name="Lipzen A."/>
            <person name="Grigoriev I.V."/>
            <person name="Henrissat B."/>
            <person name="Martin F.M."/>
            <person name="Bonfante P."/>
        </authorList>
    </citation>
    <scope>NUCLEOTIDE SEQUENCE [LARGE SCALE GENOMIC DNA]</scope>
    <source>
        <strain evidence="2 3">BEG34</strain>
    </source>
</reference>
<keyword evidence="2" id="KW-0378">Hydrolase</keyword>
<evidence type="ECO:0000313" key="2">
    <source>
        <dbReference type="EMBL" id="KAF0469723.1"/>
    </source>
</evidence>
<organism evidence="2 3">
    <name type="scientific">Gigaspora margarita</name>
    <dbReference type="NCBI Taxonomy" id="4874"/>
    <lineage>
        <taxon>Eukaryota</taxon>
        <taxon>Fungi</taxon>
        <taxon>Fungi incertae sedis</taxon>
        <taxon>Mucoromycota</taxon>
        <taxon>Glomeromycotina</taxon>
        <taxon>Glomeromycetes</taxon>
        <taxon>Diversisporales</taxon>
        <taxon>Gigasporaceae</taxon>
        <taxon>Gigaspora</taxon>
    </lineage>
</organism>
<feature type="domain" description="Helicase Sen1 N-terminal" evidence="1">
    <location>
        <begin position="94"/>
        <end position="371"/>
    </location>
</feature>
<gene>
    <name evidence="2" type="ORF">F8M41_025489</name>
</gene>
<keyword evidence="3" id="KW-1185">Reference proteome</keyword>
<dbReference type="GO" id="GO:0016787">
    <property type="term" value="F:hydrolase activity"/>
    <property type="evidence" value="ECO:0007669"/>
    <property type="project" value="UniProtKB-KW"/>
</dbReference>
<accession>A0A8H3XK41</accession>
<evidence type="ECO:0000259" key="1">
    <source>
        <dbReference type="Pfam" id="PF12726"/>
    </source>
</evidence>
<dbReference type="Pfam" id="PF12726">
    <property type="entry name" value="SEN1_N"/>
    <property type="match status" value="2"/>
</dbReference>